<comment type="caution">
    <text evidence="3">The sequence shown here is derived from an EMBL/GenBank/DDBJ whole genome shotgun (WGS) entry which is preliminary data.</text>
</comment>
<dbReference type="InterPro" id="IPR037066">
    <property type="entry name" value="Plug_dom_sf"/>
</dbReference>
<reference evidence="3" key="1">
    <citation type="submission" date="2020-12" db="EMBL/GenBank/DDBJ databases">
        <title>Snuella sp. nov., isolated from sediment in Incheon.</title>
        <authorList>
            <person name="Kim W."/>
        </authorList>
    </citation>
    <scope>NUCLEOTIDE SEQUENCE</scope>
    <source>
        <strain evidence="3">CAU 1569</strain>
    </source>
</reference>
<keyword evidence="1" id="KW-0998">Cell outer membrane</keyword>
<dbReference type="GO" id="GO:0009279">
    <property type="term" value="C:cell outer membrane"/>
    <property type="evidence" value="ECO:0007669"/>
    <property type="project" value="UniProtKB-SubCell"/>
</dbReference>
<dbReference type="InterPro" id="IPR023996">
    <property type="entry name" value="TonB-dep_OMP_SusC/RagA"/>
</dbReference>
<dbReference type="FunFam" id="2.170.130.10:FF:000003">
    <property type="entry name" value="SusC/RagA family TonB-linked outer membrane protein"/>
    <property type="match status" value="1"/>
</dbReference>
<sequence>MKKPLNGVGCICINYPNFNLKMKFSILFFILTLIKVQADSGYAQNTKISLSEDNITISEVIDYIESSTEFKFFYSQQELELERKISIHVKKRNINKVLNLMFSKGKTAFQVIEKQIILTPLKEGGLIKNNSPDIGDESLQQIEINGTITDSSGLPLLGANILEKGTTNGTQSDFDGKFSLKVSGSDAVLVISYVGFATTEVAVGNQTSFSIQLEDDAAELDEVVVVGYGTQKKINLTGAVESVELESIESRPLTNTSAALQGLVAGAFISQTSGQPGSDDAKILIRGVSTFGNSDPLIIIDGMIGSLDDVNPNDLESVSVLKDAASSAIYGNRAANGVIVITTKKGKTGQMKVNYKGYYGVQEVTKIPELLRGVEYLELMAQAQANSNGGIFPSWYTDEYMDLFRNNVDPILYPTDYDWVSDVFGTATIIDNHINVSGGSEKFQYSAAIGYLDQDGIADGSKTKKLTFRTNFTSSFLNDRLKVDLNFSGYDQRTGDLPDGGIDSAMYFIYVAPSTSRRYLPGVGYNAYGDKWAKAEIGGYTNTNTSPVNVRMAATLDIMEGLSAKASYNLYRTSRLFESWNPSVTLFGFLPNGELNPQTPSVSSLLTQNETSLTRLFNAQLNYSKELVKGLNMDVMVAYEARDYVYDWKSASRENFSANLPNLSVGDASTQKNSGRAYDGAWLSYFGRVGLNFKDKYLIEGVLRRDGSSRFLDKWGSFPSASIGWRISEEPFIKDGNGLFNNLKLRASWGKLGNESIGQYYAASDELSLNISHNFNNTLYPAGAVTKLANRGTTWETSEQLNFGLDFGILKNKISGTIEYFVKKNSDILMQLPLSSTLGLSTLPFQNAAAMENKGLEVLINYKGQIKDVKINANITASHTTNKITDLAGQDPIIFGDLIWKEGEAFNSFFAYKTEGLYQSQADIDSHLTSTAGNAYAGLVAQPGDIKFSDLNGDGLINADDKTLIGKPYPDWIYSANLGFEWKNFDLSFFFQGVSGVNSLNQGMVTAPFHGGSAGTGVWYRNAWTPENPNTNVQRLYSEPNRFDIVSDYYLEDASYLRLKNITVGYKIPKKILDVLSLSHARVYGNIQNAFTWTKMRYGFDPEKPSTTTNTLQHPQSRIYSIGLNLNF</sequence>
<dbReference type="InterPro" id="IPR012910">
    <property type="entry name" value="Plug_dom"/>
</dbReference>
<dbReference type="Pfam" id="PF07715">
    <property type="entry name" value="Plug"/>
    <property type="match status" value="1"/>
</dbReference>
<dbReference type="AlphaFoldDB" id="A0A8J7IWU5"/>
<feature type="domain" description="TonB-dependent receptor plug" evidence="2">
    <location>
        <begin position="233"/>
        <end position="338"/>
    </location>
</feature>
<gene>
    <name evidence="3" type="ORF">JF259_10870</name>
</gene>
<evidence type="ECO:0000259" key="2">
    <source>
        <dbReference type="Pfam" id="PF07715"/>
    </source>
</evidence>
<dbReference type="NCBIfam" id="TIGR04056">
    <property type="entry name" value="OMP_RagA_SusC"/>
    <property type="match status" value="1"/>
</dbReference>
<dbReference type="InterPro" id="IPR023997">
    <property type="entry name" value="TonB-dep_OMP_SusC/RagA_CS"/>
</dbReference>
<evidence type="ECO:0000313" key="3">
    <source>
        <dbReference type="EMBL" id="MBJ6368590.1"/>
    </source>
</evidence>
<dbReference type="RefSeq" id="WP_199115353.1">
    <property type="nucleotide sequence ID" value="NZ_JAELVQ010000013.1"/>
</dbReference>
<keyword evidence="1" id="KW-0812">Transmembrane</keyword>
<dbReference type="Gene3D" id="2.60.40.1120">
    <property type="entry name" value="Carboxypeptidase-like, regulatory domain"/>
    <property type="match status" value="1"/>
</dbReference>
<keyword evidence="1" id="KW-0472">Membrane</keyword>
<proteinExistence type="inferred from homology"/>
<dbReference type="InterPro" id="IPR039426">
    <property type="entry name" value="TonB-dep_rcpt-like"/>
</dbReference>
<dbReference type="SUPFAM" id="SSF56935">
    <property type="entry name" value="Porins"/>
    <property type="match status" value="1"/>
</dbReference>
<evidence type="ECO:0000256" key="1">
    <source>
        <dbReference type="PROSITE-ProRule" id="PRU01360"/>
    </source>
</evidence>
<keyword evidence="1" id="KW-0813">Transport</keyword>
<keyword evidence="1" id="KW-1134">Transmembrane beta strand</keyword>
<comment type="subcellular location">
    <subcellularLocation>
        <location evidence="1">Cell outer membrane</location>
        <topology evidence="1">Multi-pass membrane protein</topology>
    </subcellularLocation>
</comment>
<dbReference type="Pfam" id="PF13715">
    <property type="entry name" value="CarbopepD_reg_2"/>
    <property type="match status" value="1"/>
</dbReference>
<keyword evidence="3" id="KW-0675">Receptor</keyword>
<dbReference type="PROSITE" id="PS52016">
    <property type="entry name" value="TONB_DEPENDENT_REC_3"/>
    <property type="match status" value="1"/>
</dbReference>
<name>A0A8J7IWU5_9FLAO</name>
<dbReference type="NCBIfam" id="TIGR04057">
    <property type="entry name" value="SusC_RagA_signa"/>
    <property type="match status" value="1"/>
</dbReference>
<dbReference type="Gene3D" id="2.170.130.10">
    <property type="entry name" value="TonB-dependent receptor, plug domain"/>
    <property type="match status" value="1"/>
</dbReference>
<dbReference type="Proteomes" id="UP000610931">
    <property type="component" value="Unassembled WGS sequence"/>
</dbReference>
<dbReference type="SUPFAM" id="SSF49464">
    <property type="entry name" value="Carboxypeptidase regulatory domain-like"/>
    <property type="match status" value="1"/>
</dbReference>
<organism evidence="3 4">
    <name type="scientific">Snuella sedimenti</name>
    <dbReference type="NCBI Taxonomy" id="2798802"/>
    <lineage>
        <taxon>Bacteria</taxon>
        <taxon>Pseudomonadati</taxon>
        <taxon>Bacteroidota</taxon>
        <taxon>Flavobacteriia</taxon>
        <taxon>Flavobacteriales</taxon>
        <taxon>Flavobacteriaceae</taxon>
        <taxon>Snuella</taxon>
    </lineage>
</organism>
<comment type="similarity">
    <text evidence="1">Belongs to the TonB-dependent receptor family.</text>
</comment>
<accession>A0A8J7IWU5</accession>
<evidence type="ECO:0000313" key="4">
    <source>
        <dbReference type="Proteomes" id="UP000610931"/>
    </source>
</evidence>
<dbReference type="InterPro" id="IPR008969">
    <property type="entry name" value="CarboxyPept-like_regulatory"/>
</dbReference>
<protein>
    <submittedName>
        <fullName evidence="3">TonB-dependent receptor</fullName>
    </submittedName>
</protein>
<keyword evidence="4" id="KW-1185">Reference proteome</keyword>
<dbReference type="EMBL" id="JAELVQ010000013">
    <property type="protein sequence ID" value="MBJ6368590.1"/>
    <property type="molecule type" value="Genomic_DNA"/>
</dbReference>